<dbReference type="SMART" id="SM00744">
    <property type="entry name" value="RINGv"/>
    <property type="match status" value="1"/>
</dbReference>
<feature type="compositionally biased region" description="Low complexity" evidence="4">
    <location>
        <begin position="92"/>
        <end position="107"/>
    </location>
</feature>
<dbReference type="PANTHER" id="PTHR46158:SF10">
    <property type="entry name" value="RING-CH-TYPE DOMAIN-CONTAINING PROTEIN"/>
    <property type="match status" value="1"/>
</dbReference>
<feature type="transmembrane region" description="Helical" evidence="5">
    <location>
        <begin position="436"/>
        <end position="457"/>
    </location>
</feature>
<evidence type="ECO:0000256" key="4">
    <source>
        <dbReference type="SAM" id="MobiDB-lite"/>
    </source>
</evidence>
<keyword evidence="2" id="KW-0863">Zinc-finger</keyword>
<dbReference type="PROSITE" id="PS51292">
    <property type="entry name" value="ZF_RING_CH"/>
    <property type="match status" value="1"/>
</dbReference>
<keyword evidence="3" id="KW-0862">Zinc</keyword>
<dbReference type="EMBL" id="JAYWIO010000004">
    <property type="protein sequence ID" value="KAK7267658.1"/>
    <property type="molecule type" value="Genomic_DNA"/>
</dbReference>
<evidence type="ECO:0000256" key="5">
    <source>
        <dbReference type="SAM" id="Phobius"/>
    </source>
</evidence>
<dbReference type="SUPFAM" id="SSF57850">
    <property type="entry name" value="RING/U-box"/>
    <property type="match status" value="1"/>
</dbReference>
<organism evidence="7 8">
    <name type="scientific">Crotalaria pallida</name>
    <name type="common">Smooth rattlebox</name>
    <name type="synonym">Crotalaria striata</name>
    <dbReference type="NCBI Taxonomy" id="3830"/>
    <lineage>
        <taxon>Eukaryota</taxon>
        <taxon>Viridiplantae</taxon>
        <taxon>Streptophyta</taxon>
        <taxon>Embryophyta</taxon>
        <taxon>Tracheophyta</taxon>
        <taxon>Spermatophyta</taxon>
        <taxon>Magnoliopsida</taxon>
        <taxon>eudicotyledons</taxon>
        <taxon>Gunneridae</taxon>
        <taxon>Pentapetalae</taxon>
        <taxon>rosids</taxon>
        <taxon>fabids</taxon>
        <taxon>Fabales</taxon>
        <taxon>Fabaceae</taxon>
        <taxon>Papilionoideae</taxon>
        <taxon>50 kb inversion clade</taxon>
        <taxon>genistoids sensu lato</taxon>
        <taxon>core genistoids</taxon>
        <taxon>Crotalarieae</taxon>
        <taxon>Crotalaria</taxon>
    </lineage>
</organism>
<keyword evidence="8" id="KW-1185">Reference proteome</keyword>
<dbReference type="Pfam" id="PF12906">
    <property type="entry name" value="RINGv"/>
    <property type="match status" value="1"/>
</dbReference>
<evidence type="ECO:0000313" key="7">
    <source>
        <dbReference type="EMBL" id="KAK7267658.1"/>
    </source>
</evidence>
<feature type="transmembrane region" description="Helical" evidence="5">
    <location>
        <begin position="379"/>
        <end position="397"/>
    </location>
</feature>
<dbReference type="PANTHER" id="PTHR46158">
    <property type="entry name" value="OS02G0165000 PROTEIN"/>
    <property type="match status" value="1"/>
</dbReference>
<sequence length="511" mass="55749">MSTEAVGFSKDGNQGSGNSENRADVPIQKGLKSSEITEELASEQHETRGNLILEIPTRTLEEAGEEYYRINMPPTPPTRRVNFSPCPSPGFSSRSNESPGPSSSRSRSTIKTFLPKLSFKFRNTSSEIEKAAFLALQGSSSVAPKKPRISRTLSLTKMITPARKIASSLPVTPIAHSNPESTHGGNIASVSISVEKGKQLPIHRSRSVPDFTKDENVPVGGMFRIVPMTPRLAEKTSIRPTTTSATSPSDDNVENEDGGEDIPEEEAVCRICMIELGEGADTLKLECSCKGELSLAHQECAVKWFSIKGNRICEVCKEEVQNLPVTLLRVQTVRERRGQQAEISSQYRFWQDAPILVIINMLAYFCFLEQLLVSRMGSSAVAMSLPFSCILGLLASVTATTMVRRKNVWLYATVQFAVVVLSGHLFYSLIHIPAVLAILLATFTGFGVVMCGASALVEILKWRRRGLAQSNQQHGSQQAVLPNQPSAAVHQVHIDSHHPESNLGDSAAHVS</sequence>
<gene>
    <name evidence="7" type="ORF">RIF29_20336</name>
</gene>
<keyword evidence="1" id="KW-0479">Metal-binding</keyword>
<proteinExistence type="predicted"/>
<evidence type="ECO:0000313" key="8">
    <source>
        <dbReference type="Proteomes" id="UP001372338"/>
    </source>
</evidence>
<feature type="compositionally biased region" description="Polar residues" evidence="4">
    <location>
        <begin position="11"/>
        <end position="20"/>
    </location>
</feature>
<keyword evidence="5" id="KW-0472">Membrane</keyword>
<name>A0AAN9F5B5_CROPI</name>
<evidence type="ECO:0000259" key="6">
    <source>
        <dbReference type="PROSITE" id="PS51292"/>
    </source>
</evidence>
<evidence type="ECO:0000256" key="1">
    <source>
        <dbReference type="ARBA" id="ARBA00022723"/>
    </source>
</evidence>
<accession>A0AAN9F5B5</accession>
<comment type="caution">
    <text evidence="7">The sequence shown here is derived from an EMBL/GenBank/DDBJ whole genome shotgun (WGS) entry which is preliminary data.</text>
</comment>
<dbReference type="Gene3D" id="3.30.40.10">
    <property type="entry name" value="Zinc/RING finger domain, C3HC4 (zinc finger)"/>
    <property type="match status" value="1"/>
</dbReference>
<feature type="transmembrane region" description="Helical" evidence="5">
    <location>
        <begin position="409"/>
        <end position="430"/>
    </location>
</feature>
<evidence type="ECO:0000256" key="2">
    <source>
        <dbReference type="ARBA" id="ARBA00022771"/>
    </source>
</evidence>
<feature type="region of interest" description="Disordered" evidence="4">
    <location>
        <begin position="66"/>
        <end position="109"/>
    </location>
</feature>
<evidence type="ECO:0000256" key="3">
    <source>
        <dbReference type="ARBA" id="ARBA00022833"/>
    </source>
</evidence>
<feature type="region of interest" description="Disordered" evidence="4">
    <location>
        <begin position="1"/>
        <end position="51"/>
    </location>
</feature>
<dbReference type="InterPro" id="IPR011016">
    <property type="entry name" value="Znf_RING-CH"/>
</dbReference>
<keyword evidence="5" id="KW-0812">Transmembrane</keyword>
<dbReference type="CDD" id="cd16495">
    <property type="entry name" value="RING_CH-C4HC3_MARCH"/>
    <property type="match status" value="1"/>
</dbReference>
<keyword evidence="5" id="KW-1133">Transmembrane helix</keyword>
<feature type="domain" description="RING-CH-type" evidence="6">
    <location>
        <begin position="261"/>
        <end position="323"/>
    </location>
</feature>
<dbReference type="AlphaFoldDB" id="A0AAN9F5B5"/>
<dbReference type="GO" id="GO:0008270">
    <property type="term" value="F:zinc ion binding"/>
    <property type="evidence" value="ECO:0007669"/>
    <property type="project" value="UniProtKB-KW"/>
</dbReference>
<feature type="compositionally biased region" description="Acidic residues" evidence="4">
    <location>
        <begin position="251"/>
        <end position="260"/>
    </location>
</feature>
<reference evidence="7 8" key="1">
    <citation type="submission" date="2024-01" db="EMBL/GenBank/DDBJ databases">
        <title>The genomes of 5 underutilized Papilionoideae crops provide insights into root nodulation and disease resistanc.</title>
        <authorList>
            <person name="Yuan L."/>
        </authorList>
    </citation>
    <scope>NUCLEOTIDE SEQUENCE [LARGE SCALE GENOMIC DNA]</scope>
    <source>
        <strain evidence="7">ZHUSHIDOU_FW_LH</strain>
        <tissue evidence="7">Leaf</tissue>
    </source>
</reference>
<protein>
    <recommendedName>
        <fullName evidence="6">RING-CH-type domain-containing protein</fullName>
    </recommendedName>
</protein>
<feature type="compositionally biased region" description="Low complexity" evidence="4">
    <location>
        <begin position="238"/>
        <end position="250"/>
    </location>
</feature>
<dbReference type="Proteomes" id="UP001372338">
    <property type="component" value="Unassembled WGS sequence"/>
</dbReference>
<feature type="region of interest" description="Disordered" evidence="4">
    <location>
        <begin position="233"/>
        <end position="260"/>
    </location>
</feature>
<dbReference type="InterPro" id="IPR013083">
    <property type="entry name" value="Znf_RING/FYVE/PHD"/>
</dbReference>